<gene>
    <name evidence="5" type="ORF">PGRI_022950</name>
</gene>
<comment type="caution">
    <text evidence="5">The sequence shown here is derived from an EMBL/GenBank/DDBJ whole genome shotgun (WGS) entry which is preliminary data.</text>
</comment>
<dbReference type="EMBL" id="LHQR01000065">
    <property type="protein sequence ID" value="KXG48425.1"/>
    <property type="molecule type" value="Genomic_DNA"/>
</dbReference>
<sequence length="1254" mass="138505">MDLLVNLRSRMSGLFEGSDGSPKQEEPLSLLHAAVDAEDVDQVCQLAATADPLDLTAALCRSCQCGKITSTQALLETGRCDVNAAVDGDTLLFLAAKKVQLEIVRLLLQHGADVTIRSKNKRPRAKLPAFTPLHGVVDSLYPYQKLENLPRYEELMQMLLDAGCDINAQDTHGNTALLLSVHKEIALVPFLLEHGADPNIAEDRGGTAMHFFHHPLDHPEWFKGLMAKGAHLDIVRDADGHTPLHAYASKWQLGDLSLFQPFVSDWSITDGNGDTLLHIATAKHRRGSNTIVELLKLGIDPNQRNHKGEQPIHKVEGPEEDVQDTLDILCAAGADLEARNYDGCTLLTKTMYGTQGCNRRELLPYLISRGANINAQDYKGNGVLSYLIKPYHFRSEHLEFLLSLGADPKMSNYEGDTLLHHLAANFATIDQDTALLAMIQLIKMGVSSTTPNFRGRTPLHMLCSQSSDNLFAATAQGGKCAIDLLLDAGLGVALNMSDHQGIRPIHLATTVSEHLVGKLLARGADITSSTKDGRNLLHIASTARQSNSVGLILDHCDSKNLVLMLNAQSEDGRTPLHVACRSGRLETVNLLLEYGADVNIEDKHNRTPLDACAESIAEDQLWQGSDDQENVMNTRSAGGVLVKDNNRPTQPTSNMETKHRNGKGLGWEGEITSESSTTGIGQIIRALASHGALAYEKKSGAGPMYYAVEEGNEEMAVELDRLSREMSFPMENNRHTKTEYTLLRSQHLPDLLRKQFKEYVSERNVLPMVLLGHHEEVVQALESNASVIDTKFSMPAIMASLARWGFSELFGRIGDTMSGKWINGGDTNIWGKKLTPHLLMAAQRDLPNLDVIRVMVEKFNADVKIKFQADMADKPRVICRTKMTLERHYKPGDTILHQLAHGTHWWYGGAIRYLLEHGADPNAQNDQGKTPLCYAVSRGELGGYRQLEITRILLEGGADPNLTATCGYTPLAMSAHDTQLFQLLIEHGAYPSQDHPMELFAALSSFNKDVVSALLGMDLDCNKTVLSDAQPHWHTHRVRKVPEIRGATLSPLFYISMLPFNEANCREHACRMIEFLLERGADYFLPCSDTQVVLHEIFASGGIVQPWLDMPNLDLERRDPTGKTLLLAAASSTTGTHSYACLCSAYPLRGGEIALAPWKEGDPTRAMALYERGADLRAVDYEGNNVLHYLADLDCSDDHFASIETQRTLSLFVDKAPELVQQTNVHGQTPWAIAAEKNFVEFMEILRTDHLRAE</sequence>
<keyword evidence="6" id="KW-1185">Reference proteome</keyword>
<dbReference type="STRING" id="5078.A0A135LHI7"/>
<reference evidence="5 6" key="1">
    <citation type="journal article" date="2016" name="BMC Genomics">
        <title>Genome sequencing and secondary metabolism of the postharvest pathogen Penicillium griseofulvum.</title>
        <authorList>
            <person name="Banani H."/>
            <person name="Marcet-Houben M."/>
            <person name="Ballester A.R."/>
            <person name="Abbruscato P."/>
            <person name="Gonzalez-Candelas L."/>
            <person name="Gabaldon T."/>
            <person name="Spadaro D."/>
        </authorList>
    </citation>
    <scope>NUCLEOTIDE SEQUENCE [LARGE SCALE GENOMIC DNA]</scope>
    <source>
        <strain evidence="5 6">PG3</strain>
    </source>
</reference>
<dbReference type="Pfam" id="PF00023">
    <property type="entry name" value="Ank"/>
    <property type="match status" value="3"/>
</dbReference>
<keyword evidence="1" id="KW-0677">Repeat</keyword>
<dbReference type="RefSeq" id="XP_040646961.1">
    <property type="nucleotide sequence ID" value="XM_040790008.1"/>
</dbReference>
<dbReference type="PRINTS" id="PR01415">
    <property type="entry name" value="ANKYRIN"/>
</dbReference>
<evidence type="ECO:0000256" key="4">
    <source>
        <dbReference type="SAM" id="MobiDB-lite"/>
    </source>
</evidence>
<organism evidence="5 6">
    <name type="scientific">Penicillium patulum</name>
    <name type="common">Penicillium griseofulvum</name>
    <dbReference type="NCBI Taxonomy" id="5078"/>
    <lineage>
        <taxon>Eukaryota</taxon>
        <taxon>Fungi</taxon>
        <taxon>Dikarya</taxon>
        <taxon>Ascomycota</taxon>
        <taxon>Pezizomycotina</taxon>
        <taxon>Eurotiomycetes</taxon>
        <taxon>Eurotiomycetidae</taxon>
        <taxon>Eurotiales</taxon>
        <taxon>Aspergillaceae</taxon>
        <taxon>Penicillium</taxon>
    </lineage>
</organism>
<dbReference type="OrthoDB" id="21416at2759"/>
<dbReference type="Pfam" id="PF12796">
    <property type="entry name" value="Ank_2"/>
    <property type="match status" value="2"/>
</dbReference>
<dbReference type="Gene3D" id="1.25.40.20">
    <property type="entry name" value="Ankyrin repeat-containing domain"/>
    <property type="match status" value="7"/>
</dbReference>
<name>A0A135LHI7_PENPA</name>
<protein>
    <recommendedName>
        <fullName evidence="7">Ankyrin repeat-containing domain-containing protein</fullName>
    </recommendedName>
</protein>
<keyword evidence="2 3" id="KW-0040">ANK repeat</keyword>
<dbReference type="Proteomes" id="UP000070168">
    <property type="component" value="Unassembled WGS sequence"/>
</dbReference>
<feature type="repeat" description="ANK" evidence="3">
    <location>
        <begin position="571"/>
        <end position="603"/>
    </location>
</feature>
<feature type="repeat" description="ANK" evidence="3">
    <location>
        <begin position="891"/>
        <end position="926"/>
    </location>
</feature>
<feature type="repeat" description="ANK" evidence="3">
    <location>
        <begin position="272"/>
        <end position="306"/>
    </location>
</feature>
<dbReference type="SMART" id="SM00248">
    <property type="entry name" value="ANK"/>
    <property type="match status" value="17"/>
</dbReference>
<dbReference type="InterPro" id="IPR050745">
    <property type="entry name" value="Multifunctional_regulatory"/>
</dbReference>
<dbReference type="PROSITE" id="PS50088">
    <property type="entry name" value="ANK_REPEAT"/>
    <property type="match status" value="5"/>
</dbReference>
<dbReference type="InterPro" id="IPR036770">
    <property type="entry name" value="Ankyrin_rpt-contain_sf"/>
</dbReference>
<dbReference type="AlphaFoldDB" id="A0A135LHI7"/>
<evidence type="ECO:0000256" key="3">
    <source>
        <dbReference type="PROSITE-ProRule" id="PRU00023"/>
    </source>
</evidence>
<dbReference type="PROSITE" id="PS50297">
    <property type="entry name" value="ANK_REP_REGION"/>
    <property type="match status" value="3"/>
</dbReference>
<evidence type="ECO:0000256" key="2">
    <source>
        <dbReference type="ARBA" id="ARBA00023043"/>
    </source>
</evidence>
<evidence type="ECO:0000313" key="6">
    <source>
        <dbReference type="Proteomes" id="UP000070168"/>
    </source>
</evidence>
<proteinExistence type="predicted"/>
<dbReference type="InterPro" id="IPR002110">
    <property type="entry name" value="Ankyrin_rpt"/>
</dbReference>
<feature type="repeat" description="ANK" evidence="3">
    <location>
        <begin position="927"/>
        <end position="965"/>
    </location>
</feature>
<feature type="region of interest" description="Disordered" evidence="4">
    <location>
        <begin position="640"/>
        <end position="667"/>
    </location>
</feature>
<dbReference type="SUPFAM" id="SSF48403">
    <property type="entry name" value="Ankyrin repeat"/>
    <property type="match status" value="3"/>
</dbReference>
<dbReference type="OMA" id="PHWHTHR"/>
<evidence type="ECO:0000256" key="1">
    <source>
        <dbReference type="ARBA" id="ARBA00022737"/>
    </source>
</evidence>
<evidence type="ECO:0000313" key="5">
    <source>
        <dbReference type="EMBL" id="KXG48425.1"/>
    </source>
</evidence>
<dbReference type="GeneID" id="63705308"/>
<dbReference type="PANTHER" id="PTHR24189:SF50">
    <property type="entry name" value="ANKYRIN REPEAT AND SOCS BOX PROTEIN 2"/>
    <property type="match status" value="1"/>
</dbReference>
<feature type="repeat" description="ANK" evidence="3">
    <location>
        <begin position="87"/>
        <end position="119"/>
    </location>
</feature>
<dbReference type="PANTHER" id="PTHR24189">
    <property type="entry name" value="MYOTROPHIN"/>
    <property type="match status" value="1"/>
</dbReference>
<evidence type="ECO:0008006" key="7">
    <source>
        <dbReference type="Google" id="ProtNLM"/>
    </source>
</evidence>
<accession>A0A135LHI7</accession>